<reference evidence="1 2" key="1">
    <citation type="submission" date="2015-11" db="EMBL/GenBank/DDBJ databases">
        <title>Exploring the genomic traits of fungus-feeding bacterial genus Collimonas.</title>
        <authorList>
            <person name="Song C."/>
            <person name="Schmidt R."/>
            <person name="de Jager V."/>
            <person name="Krzyzanowska D."/>
            <person name="Jongedijk E."/>
            <person name="Cankar K."/>
            <person name="Beekwilder J."/>
            <person name="van Veen A."/>
            <person name="de Boer W."/>
            <person name="van Veen J.A."/>
            <person name="Garbeva P."/>
        </authorList>
    </citation>
    <scope>NUCLEOTIDE SEQUENCE [LARGE SCALE GENOMIC DNA]</scope>
    <source>
        <strain evidence="1 2">Ter6</strain>
    </source>
</reference>
<dbReference type="AlphaFoldDB" id="A0A127P4X6"/>
<accession>A0A127P4X6</accession>
<gene>
    <name evidence="1" type="ORF">CFter6_0148</name>
</gene>
<organism evidence="1">
    <name type="scientific">Collimonas fungivorans</name>
    <dbReference type="NCBI Taxonomy" id="158899"/>
    <lineage>
        <taxon>Bacteria</taxon>
        <taxon>Pseudomonadati</taxon>
        <taxon>Pseudomonadota</taxon>
        <taxon>Betaproteobacteria</taxon>
        <taxon>Burkholderiales</taxon>
        <taxon>Oxalobacteraceae</taxon>
        <taxon>Collimonas</taxon>
    </lineage>
</organism>
<evidence type="ECO:0000313" key="1">
    <source>
        <dbReference type="EMBL" id="AMO92879.1"/>
    </source>
</evidence>
<dbReference type="EMBL" id="CP013232">
    <property type="protein sequence ID" value="AMO92879.1"/>
    <property type="molecule type" value="Genomic_DNA"/>
</dbReference>
<evidence type="ECO:0000313" key="2">
    <source>
        <dbReference type="Proteomes" id="UP000072421"/>
    </source>
</evidence>
<sequence>MPLAPNKITFIAGSDLVMLPPQSGELMALHCYRIFSTLHSVVSYSRKVNYLV</sequence>
<dbReference type="PATRIC" id="fig|158899.10.peg.146"/>
<proteinExistence type="predicted"/>
<protein>
    <submittedName>
        <fullName evidence="1">Uncharacterized protein</fullName>
    </submittedName>
</protein>
<name>A0A127P4X6_9BURK</name>
<dbReference type="Proteomes" id="UP000072421">
    <property type="component" value="Chromosome"/>
</dbReference>